<accession>A0A1I1BNG4</accession>
<feature type="transmembrane region" description="Helical" evidence="1">
    <location>
        <begin position="29"/>
        <end position="48"/>
    </location>
</feature>
<keyword evidence="3" id="KW-1185">Reference proteome</keyword>
<gene>
    <name evidence="2" type="ORF">SAMN04489723_11413</name>
</gene>
<protein>
    <submittedName>
        <fullName evidence="2">Uncharacterized protein</fullName>
    </submittedName>
</protein>
<sequence>MRQLGLIILGILILGAILVLTLVMNILEFFMGAILFVLAIVILIYLYTRIKDKLS</sequence>
<dbReference type="Proteomes" id="UP000198790">
    <property type="component" value="Unassembled WGS sequence"/>
</dbReference>
<keyword evidence="1" id="KW-0472">Membrane</keyword>
<feature type="transmembrane region" description="Helical" evidence="1">
    <location>
        <begin position="5"/>
        <end position="23"/>
    </location>
</feature>
<proteinExistence type="predicted"/>
<dbReference type="AlphaFoldDB" id="A0A1I1BNG4"/>
<organism evidence="2 3">
    <name type="scientific">Algoriphagus aquimarinus</name>
    <dbReference type="NCBI Taxonomy" id="237018"/>
    <lineage>
        <taxon>Bacteria</taxon>
        <taxon>Pseudomonadati</taxon>
        <taxon>Bacteroidota</taxon>
        <taxon>Cytophagia</taxon>
        <taxon>Cytophagales</taxon>
        <taxon>Cyclobacteriaceae</taxon>
        <taxon>Algoriphagus</taxon>
    </lineage>
</organism>
<keyword evidence="1" id="KW-0812">Transmembrane</keyword>
<keyword evidence="1" id="KW-1133">Transmembrane helix</keyword>
<name>A0A1I1BNG4_9BACT</name>
<evidence type="ECO:0000313" key="2">
    <source>
        <dbReference type="EMBL" id="SFB49883.1"/>
    </source>
</evidence>
<evidence type="ECO:0000256" key="1">
    <source>
        <dbReference type="SAM" id="Phobius"/>
    </source>
</evidence>
<reference evidence="2 3" key="1">
    <citation type="submission" date="2016-10" db="EMBL/GenBank/DDBJ databases">
        <authorList>
            <person name="de Groot N.N."/>
        </authorList>
    </citation>
    <scope>NUCLEOTIDE SEQUENCE [LARGE SCALE GENOMIC DNA]</scope>
    <source>
        <strain evidence="2 3">DSM 23399</strain>
    </source>
</reference>
<evidence type="ECO:0000313" key="3">
    <source>
        <dbReference type="Proteomes" id="UP000198790"/>
    </source>
</evidence>
<dbReference type="EMBL" id="FOKK01000014">
    <property type="protein sequence ID" value="SFB49883.1"/>
    <property type="molecule type" value="Genomic_DNA"/>
</dbReference>